<comment type="caution">
    <text evidence="1">The sequence shown here is derived from an EMBL/GenBank/DDBJ whole genome shotgun (WGS) entry which is preliminary data.</text>
</comment>
<dbReference type="EMBL" id="LCBF01000051">
    <property type="protein sequence ID" value="KKS05284.1"/>
    <property type="molecule type" value="Genomic_DNA"/>
</dbReference>
<gene>
    <name evidence="1" type="ORF">UU59_C0051G0004</name>
</gene>
<name>A0A0G0VWY7_UNCKA</name>
<dbReference type="Proteomes" id="UP000034544">
    <property type="component" value="Unassembled WGS sequence"/>
</dbReference>
<reference evidence="1 2" key="1">
    <citation type="journal article" date="2015" name="Nature">
        <title>rRNA introns, odd ribosomes, and small enigmatic genomes across a large radiation of phyla.</title>
        <authorList>
            <person name="Brown C.T."/>
            <person name="Hug L.A."/>
            <person name="Thomas B.C."/>
            <person name="Sharon I."/>
            <person name="Castelle C.J."/>
            <person name="Singh A."/>
            <person name="Wilkins M.J."/>
            <person name="Williams K.H."/>
            <person name="Banfield J.F."/>
        </authorList>
    </citation>
    <scope>NUCLEOTIDE SEQUENCE [LARGE SCALE GENOMIC DNA]</scope>
</reference>
<evidence type="ECO:0000313" key="2">
    <source>
        <dbReference type="Proteomes" id="UP000034544"/>
    </source>
</evidence>
<evidence type="ECO:0000313" key="1">
    <source>
        <dbReference type="EMBL" id="KKS05284.1"/>
    </source>
</evidence>
<protein>
    <submittedName>
        <fullName evidence="1">Uncharacterized protein</fullName>
    </submittedName>
</protein>
<proteinExistence type="predicted"/>
<dbReference type="AlphaFoldDB" id="A0A0G0VWY7"/>
<organism evidence="1 2">
    <name type="scientific">candidate division WWE3 bacterium GW2011_GWE1_41_27</name>
    <dbReference type="NCBI Taxonomy" id="1619131"/>
    <lineage>
        <taxon>Bacteria</taxon>
        <taxon>Katanobacteria</taxon>
    </lineage>
</organism>
<sequence>MANMEYVVKVAGAIHTIKRNNHITLEIDFYGHKAIYWPKGATVVLRNPVDGKYMSLPAK</sequence>
<accession>A0A0G0VWY7</accession>